<evidence type="ECO:0000313" key="1">
    <source>
        <dbReference type="EMBL" id="PKU84487.1"/>
    </source>
</evidence>
<sequence length="143" mass="15611">MGAVVQIPANSFTFVWEKDWKTTPDGTKEFVGDDDTFFAGRSATVEELGLTPEKYYKFAIRVKNTGDNPVEVYLRVKTKETHLPPAPIPVSIKPSDVIQTIPIGDELINVGGASDYVKFGILGNPSVKPTKGFFISEVCATEA</sequence>
<gene>
    <name evidence="1" type="ORF">MA16_Dca003000</name>
</gene>
<organism evidence="1 2">
    <name type="scientific">Dendrobium catenatum</name>
    <dbReference type="NCBI Taxonomy" id="906689"/>
    <lineage>
        <taxon>Eukaryota</taxon>
        <taxon>Viridiplantae</taxon>
        <taxon>Streptophyta</taxon>
        <taxon>Embryophyta</taxon>
        <taxon>Tracheophyta</taxon>
        <taxon>Spermatophyta</taxon>
        <taxon>Magnoliopsida</taxon>
        <taxon>Liliopsida</taxon>
        <taxon>Asparagales</taxon>
        <taxon>Orchidaceae</taxon>
        <taxon>Epidendroideae</taxon>
        <taxon>Malaxideae</taxon>
        <taxon>Dendrobiinae</taxon>
        <taxon>Dendrobium</taxon>
    </lineage>
</organism>
<accession>A0A2I0X981</accession>
<dbReference type="AlphaFoldDB" id="A0A2I0X981"/>
<evidence type="ECO:0000313" key="2">
    <source>
        <dbReference type="Proteomes" id="UP000233837"/>
    </source>
</evidence>
<keyword evidence="2" id="KW-1185">Reference proteome</keyword>
<dbReference type="OrthoDB" id="10272934at2759"/>
<reference evidence="1 2" key="2">
    <citation type="journal article" date="2017" name="Nature">
        <title>The Apostasia genome and the evolution of orchids.</title>
        <authorList>
            <person name="Zhang G.Q."/>
            <person name="Liu K.W."/>
            <person name="Li Z."/>
            <person name="Lohaus R."/>
            <person name="Hsiao Y.Y."/>
            <person name="Niu S.C."/>
            <person name="Wang J.Y."/>
            <person name="Lin Y.C."/>
            <person name="Xu Q."/>
            <person name="Chen L.J."/>
            <person name="Yoshida K."/>
            <person name="Fujiwara S."/>
            <person name="Wang Z.W."/>
            <person name="Zhang Y.Q."/>
            <person name="Mitsuda N."/>
            <person name="Wang M."/>
            <person name="Liu G.H."/>
            <person name="Pecoraro L."/>
            <person name="Huang H.X."/>
            <person name="Xiao X.J."/>
            <person name="Lin M."/>
            <person name="Wu X.Y."/>
            <person name="Wu W.L."/>
            <person name="Chen Y.Y."/>
            <person name="Chang S.B."/>
            <person name="Sakamoto S."/>
            <person name="Ohme-Takagi M."/>
            <person name="Yagi M."/>
            <person name="Zeng S.J."/>
            <person name="Shen C.Y."/>
            <person name="Yeh C.M."/>
            <person name="Luo Y.B."/>
            <person name="Tsai W.C."/>
            <person name="Van de Peer Y."/>
            <person name="Liu Z.J."/>
        </authorList>
    </citation>
    <scope>NUCLEOTIDE SEQUENCE [LARGE SCALE GENOMIC DNA]</scope>
    <source>
        <tissue evidence="1">The whole plant</tissue>
    </source>
</reference>
<protein>
    <submittedName>
        <fullName evidence="1">Uncharacterized protein</fullName>
    </submittedName>
</protein>
<reference evidence="1 2" key="1">
    <citation type="journal article" date="2016" name="Sci. Rep.">
        <title>The Dendrobium catenatum Lindl. genome sequence provides insights into polysaccharide synthase, floral development and adaptive evolution.</title>
        <authorList>
            <person name="Zhang G.Q."/>
            <person name="Xu Q."/>
            <person name="Bian C."/>
            <person name="Tsai W.C."/>
            <person name="Yeh C.M."/>
            <person name="Liu K.W."/>
            <person name="Yoshida K."/>
            <person name="Zhang L.S."/>
            <person name="Chang S.B."/>
            <person name="Chen F."/>
            <person name="Shi Y."/>
            <person name="Su Y.Y."/>
            <person name="Zhang Y.Q."/>
            <person name="Chen L.J."/>
            <person name="Yin Y."/>
            <person name="Lin M."/>
            <person name="Huang H."/>
            <person name="Deng H."/>
            <person name="Wang Z.W."/>
            <person name="Zhu S.L."/>
            <person name="Zhao X."/>
            <person name="Deng C."/>
            <person name="Niu S.C."/>
            <person name="Huang J."/>
            <person name="Wang M."/>
            <person name="Liu G.H."/>
            <person name="Yang H.J."/>
            <person name="Xiao X.J."/>
            <person name="Hsiao Y.Y."/>
            <person name="Wu W.L."/>
            <person name="Chen Y.Y."/>
            <person name="Mitsuda N."/>
            <person name="Ohme-Takagi M."/>
            <person name="Luo Y.B."/>
            <person name="Van de Peer Y."/>
            <person name="Liu Z.J."/>
        </authorList>
    </citation>
    <scope>NUCLEOTIDE SEQUENCE [LARGE SCALE GENOMIC DNA]</scope>
    <source>
        <tissue evidence="1">The whole plant</tissue>
    </source>
</reference>
<name>A0A2I0X981_9ASPA</name>
<proteinExistence type="predicted"/>
<dbReference type="EMBL" id="KZ502052">
    <property type="protein sequence ID" value="PKU84487.1"/>
    <property type="molecule type" value="Genomic_DNA"/>
</dbReference>
<dbReference type="Proteomes" id="UP000233837">
    <property type="component" value="Unassembled WGS sequence"/>
</dbReference>